<proteinExistence type="predicted"/>
<accession>A0A4Y2NEA0</accession>
<evidence type="ECO:0000313" key="3">
    <source>
        <dbReference type="Proteomes" id="UP000499080"/>
    </source>
</evidence>
<gene>
    <name evidence="1" type="ORF">AVEN_173197_1</name>
    <name evidence="2" type="ORF">AVEN_222062_1</name>
</gene>
<organism evidence="2 3">
    <name type="scientific">Araneus ventricosus</name>
    <name type="common">Orbweaver spider</name>
    <name type="synonym">Epeira ventricosa</name>
    <dbReference type="NCBI Taxonomy" id="182803"/>
    <lineage>
        <taxon>Eukaryota</taxon>
        <taxon>Metazoa</taxon>
        <taxon>Ecdysozoa</taxon>
        <taxon>Arthropoda</taxon>
        <taxon>Chelicerata</taxon>
        <taxon>Arachnida</taxon>
        <taxon>Araneae</taxon>
        <taxon>Araneomorphae</taxon>
        <taxon>Entelegynae</taxon>
        <taxon>Araneoidea</taxon>
        <taxon>Araneidae</taxon>
        <taxon>Araneus</taxon>
    </lineage>
</organism>
<dbReference type="EMBL" id="BGPR01127390">
    <property type="protein sequence ID" value="GBN37094.1"/>
    <property type="molecule type" value="Genomic_DNA"/>
</dbReference>
<comment type="caution">
    <text evidence="2">The sequence shown here is derived from an EMBL/GenBank/DDBJ whole genome shotgun (WGS) entry which is preliminary data.</text>
</comment>
<feature type="non-terminal residue" evidence="2">
    <location>
        <position position="45"/>
    </location>
</feature>
<keyword evidence="3" id="KW-1185">Reference proteome</keyword>
<dbReference type="AlphaFoldDB" id="A0A4Y2NEA0"/>
<name>A0A4Y2NEA0_ARAVE</name>
<dbReference type="EMBL" id="BGPR01127386">
    <property type="protein sequence ID" value="GBN37086.1"/>
    <property type="molecule type" value="Genomic_DNA"/>
</dbReference>
<evidence type="ECO:0000313" key="2">
    <source>
        <dbReference type="EMBL" id="GBN37094.1"/>
    </source>
</evidence>
<protein>
    <submittedName>
        <fullName evidence="2">Uncharacterized protein</fullName>
    </submittedName>
</protein>
<evidence type="ECO:0000313" key="1">
    <source>
        <dbReference type="EMBL" id="GBN37086.1"/>
    </source>
</evidence>
<reference evidence="2 3" key="1">
    <citation type="journal article" date="2019" name="Sci. Rep.">
        <title>Orb-weaving spider Araneus ventricosus genome elucidates the spidroin gene catalogue.</title>
        <authorList>
            <person name="Kono N."/>
            <person name="Nakamura H."/>
            <person name="Ohtoshi R."/>
            <person name="Moran D.A.P."/>
            <person name="Shinohara A."/>
            <person name="Yoshida Y."/>
            <person name="Fujiwara M."/>
            <person name="Mori M."/>
            <person name="Tomita M."/>
            <person name="Arakawa K."/>
        </authorList>
    </citation>
    <scope>NUCLEOTIDE SEQUENCE [LARGE SCALE GENOMIC DNA]</scope>
</reference>
<dbReference type="Proteomes" id="UP000499080">
    <property type="component" value="Unassembled WGS sequence"/>
</dbReference>
<sequence>MCNQCLTSSLSCTEDFGERGLLRDVKSLPASVLDSFLPLRRQLTS</sequence>